<keyword evidence="1" id="KW-0472">Membrane</keyword>
<organism evidence="2 3">
    <name type="scientific">Trichuris muris</name>
    <name type="common">Mouse whipworm</name>
    <dbReference type="NCBI Taxonomy" id="70415"/>
    <lineage>
        <taxon>Eukaryota</taxon>
        <taxon>Metazoa</taxon>
        <taxon>Ecdysozoa</taxon>
        <taxon>Nematoda</taxon>
        <taxon>Enoplea</taxon>
        <taxon>Dorylaimia</taxon>
        <taxon>Trichinellida</taxon>
        <taxon>Trichuridae</taxon>
        <taxon>Trichuris</taxon>
    </lineage>
</organism>
<sequence length="431" mass="47994">MCSRPALLARDSTSVSLGRGLSMFQGFTGTMDTVLHVHMLYFCIHEAKRKMILKNTDAARAAALIDDAIIYVPLDMTRTPAEARHTADSFLNHVRETYLKLGFMTDMGKTIYSSDKCIFLNGVFLMNSGEDLLEAMSMLQVFSTQRYVDDIFAVVKRGKETTFLNHLNNLFPGVLSFTMEVENNNEIPFLDVKIIKITPTTPDLYSENEIRYIKKTLCYNGYPKSLVGFIIWKKLMERDERINYSTHIVNPSLPTIAIPYFYGIGDKIMNLAKSIGFRAATRVCLGSIDRASAWSVIANPMRVHFNVPAKPAALAREYLRVKLAHFSKSPVFADALKTRFNRDFDSSLSSVLEHVCADACVLSTFAELMPPAIVHALVDRAERNEPIVCLFGFGAGLGLASGFGQLIALVLPLPTALIALLLEISKAHMKS</sequence>
<protein>
    <submittedName>
        <fullName evidence="3">Reverse transcriptase domain-containing protein</fullName>
    </submittedName>
</protein>
<evidence type="ECO:0000313" key="3">
    <source>
        <dbReference type="WBParaSite" id="TMUE_3000014754.1"/>
    </source>
</evidence>
<evidence type="ECO:0000256" key="1">
    <source>
        <dbReference type="SAM" id="Phobius"/>
    </source>
</evidence>
<dbReference type="WBParaSite" id="TMUE_3000014754.1">
    <property type="protein sequence ID" value="TMUE_3000014754.1"/>
    <property type="gene ID" value="WBGene00290487"/>
</dbReference>
<dbReference type="Proteomes" id="UP000046395">
    <property type="component" value="Unassembled WGS sequence"/>
</dbReference>
<dbReference type="PANTHER" id="PTHR21301:SF10">
    <property type="entry name" value="REVERSE TRANSCRIPTASE DOMAIN-CONTAINING PROTEIN"/>
    <property type="match status" value="1"/>
</dbReference>
<reference evidence="3" key="1">
    <citation type="submission" date="2019-12" db="UniProtKB">
        <authorList>
            <consortium name="WormBaseParasite"/>
        </authorList>
    </citation>
    <scope>IDENTIFICATION</scope>
</reference>
<evidence type="ECO:0000313" key="2">
    <source>
        <dbReference type="Proteomes" id="UP000046395"/>
    </source>
</evidence>
<keyword evidence="2" id="KW-1185">Reference proteome</keyword>
<feature type="transmembrane region" description="Helical" evidence="1">
    <location>
        <begin position="390"/>
        <end position="422"/>
    </location>
</feature>
<keyword evidence="1" id="KW-1133">Transmembrane helix</keyword>
<keyword evidence="1" id="KW-0812">Transmembrane</keyword>
<dbReference type="PANTHER" id="PTHR21301">
    <property type="entry name" value="REVERSE TRANSCRIPTASE"/>
    <property type="match status" value="1"/>
</dbReference>
<dbReference type="AlphaFoldDB" id="A0A5S6R637"/>
<accession>A0A5S6R637</accession>
<proteinExistence type="predicted"/>
<name>A0A5S6R637_TRIMR</name>